<dbReference type="Pfam" id="PF21313">
    <property type="entry name" value="EthR_C"/>
    <property type="match status" value="1"/>
</dbReference>
<dbReference type="OrthoDB" id="5242520at2"/>
<proteinExistence type="predicted"/>
<dbReference type="InterPro" id="IPR049397">
    <property type="entry name" value="EthR_C"/>
</dbReference>
<keyword evidence="3" id="KW-1185">Reference proteome</keyword>
<dbReference type="Proteomes" id="UP000440096">
    <property type="component" value="Unassembled WGS sequence"/>
</dbReference>
<evidence type="ECO:0000313" key="2">
    <source>
        <dbReference type="EMBL" id="MTD53715.1"/>
    </source>
</evidence>
<protein>
    <recommendedName>
        <fullName evidence="1">HTH-type transcriptional regulator EthR C-terminal domain-containing protein</fullName>
    </recommendedName>
</protein>
<accession>A0A6N7YLB5</accession>
<dbReference type="InterPro" id="IPR036271">
    <property type="entry name" value="Tet_transcr_reg_TetR-rel_C_sf"/>
</dbReference>
<comment type="caution">
    <text evidence="2">The sequence shown here is derived from an EMBL/GenBank/DDBJ whole genome shotgun (WGS) entry which is preliminary data.</text>
</comment>
<gene>
    <name evidence="2" type="ORF">GKO32_06915</name>
</gene>
<feature type="domain" description="HTH-type transcriptional regulator EthR C-terminal" evidence="1">
    <location>
        <begin position="2"/>
        <end position="57"/>
    </location>
</feature>
<dbReference type="SUPFAM" id="SSF48498">
    <property type="entry name" value="Tetracyclin repressor-like, C-terminal domain"/>
    <property type="match status" value="1"/>
</dbReference>
<reference evidence="2 3" key="1">
    <citation type="submission" date="2019-11" db="EMBL/GenBank/DDBJ databases">
        <title>Draft genome of Amycolatopsis RM579.</title>
        <authorList>
            <person name="Duangmal K."/>
            <person name="Mingma R."/>
        </authorList>
    </citation>
    <scope>NUCLEOTIDE SEQUENCE [LARGE SCALE GENOMIC DNA]</scope>
    <source>
        <strain evidence="2 3">RM579</strain>
    </source>
</reference>
<dbReference type="EMBL" id="WMBA01000007">
    <property type="protein sequence ID" value="MTD53715.1"/>
    <property type="molecule type" value="Genomic_DNA"/>
</dbReference>
<organism evidence="2 3">
    <name type="scientific">Amycolatopsis pithecellobii</name>
    <dbReference type="NCBI Taxonomy" id="664692"/>
    <lineage>
        <taxon>Bacteria</taxon>
        <taxon>Bacillati</taxon>
        <taxon>Actinomycetota</taxon>
        <taxon>Actinomycetes</taxon>
        <taxon>Pseudonocardiales</taxon>
        <taxon>Pseudonocardiaceae</taxon>
        <taxon>Amycolatopsis</taxon>
    </lineage>
</organism>
<dbReference type="Gene3D" id="1.10.357.10">
    <property type="entry name" value="Tetracycline Repressor, domain 2"/>
    <property type="match status" value="1"/>
</dbReference>
<dbReference type="AlphaFoldDB" id="A0A6N7YLB5"/>
<sequence>MPEVAEKWQEIMSGLVDATAAAIDRERDRGAAPDGPAARQLAQTLNDVGTSVWMRSIYLADDPAPR</sequence>
<evidence type="ECO:0000259" key="1">
    <source>
        <dbReference type="Pfam" id="PF21313"/>
    </source>
</evidence>
<evidence type="ECO:0000313" key="3">
    <source>
        <dbReference type="Proteomes" id="UP000440096"/>
    </source>
</evidence>
<name>A0A6N7YLB5_9PSEU</name>